<reference evidence="7" key="1">
    <citation type="journal article" date="2019" name="Int. J. Syst. Evol. Microbiol.">
        <title>The Global Catalogue of Microorganisms (GCM) 10K type strain sequencing project: providing services to taxonomists for standard genome sequencing and annotation.</title>
        <authorList>
            <consortium name="The Broad Institute Genomics Platform"/>
            <consortium name="The Broad Institute Genome Sequencing Center for Infectious Disease"/>
            <person name="Wu L."/>
            <person name="Ma J."/>
        </authorList>
    </citation>
    <scope>NUCLEOTIDE SEQUENCE [LARGE SCALE GENOMIC DNA]</scope>
    <source>
        <strain evidence="7">JCM 4586</strain>
    </source>
</reference>
<evidence type="ECO:0000259" key="5">
    <source>
        <dbReference type="Pfam" id="PF00496"/>
    </source>
</evidence>
<evidence type="ECO:0000313" key="7">
    <source>
        <dbReference type="Proteomes" id="UP000659223"/>
    </source>
</evidence>
<dbReference type="CDD" id="cd08503">
    <property type="entry name" value="PBP2_NikA_DppA_OppA_like_17"/>
    <property type="match status" value="1"/>
</dbReference>
<comment type="caution">
    <text evidence="6">The sequence shown here is derived from an EMBL/GenBank/DDBJ whole genome shotgun (WGS) entry which is preliminary data.</text>
</comment>
<comment type="similarity">
    <text evidence="2">Belongs to the bacterial solute-binding protein 5 family.</text>
</comment>
<dbReference type="Gene3D" id="3.40.190.10">
    <property type="entry name" value="Periplasmic binding protein-like II"/>
    <property type="match status" value="1"/>
</dbReference>
<feature type="domain" description="Solute-binding protein family 5" evidence="5">
    <location>
        <begin position="100"/>
        <end position="442"/>
    </location>
</feature>
<dbReference type="InterPro" id="IPR000914">
    <property type="entry name" value="SBP_5_dom"/>
</dbReference>
<dbReference type="InterPro" id="IPR039424">
    <property type="entry name" value="SBP_5"/>
</dbReference>
<evidence type="ECO:0000313" key="6">
    <source>
        <dbReference type="EMBL" id="GGX66478.1"/>
    </source>
</evidence>
<keyword evidence="4" id="KW-0732">Signal</keyword>
<dbReference type="SUPFAM" id="SSF53850">
    <property type="entry name" value="Periplasmic binding protein-like II"/>
    <property type="match status" value="1"/>
</dbReference>
<gene>
    <name evidence="6" type="primary">gsiB</name>
    <name evidence="6" type="ORF">GCM10010324_09530</name>
</gene>
<dbReference type="PANTHER" id="PTHR30290:SF10">
    <property type="entry name" value="PERIPLASMIC OLIGOPEPTIDE-BINDING PROTEIN-RELATED"/>
    <property type="match status" value="1"/>
</dbReference>
<keyword evidence="7" id="KW-1185">Reference proteome</keyword>
<comment type="subcellular location">
    <subcellularLocation>
        <location evidence="1">Cell envelope</location>
    </subcellularLocation>
</comment>
<evidence type="ECO:0000256" key="1">
    <source>
        <dbReference type="ARBA" id="ARBA00004196"/>
    </source>
</evidence>
<evidence type="ECO:0000256" key="3">
    <source>
        <dbReference type="ARBA" id="ARBA00022448"/>
    </source>
</evidence>
<name>A0ABQ2Y7I9_9ACTN</name>
<dbReference type="InterPro" id="IPR030678">
    <property type="entry name" value="Peptide/Ni-bd"/>
</dbReference>
<sequence>MQRNGDDVNWTRRQALWAGGGIGAAALLSACGGGTDAASSPADSAGGTPRKGGTLRIGALGRASAITRDPHGVQGNESDYLIIALVYDTLTAPGVKDNTVGRLASAWKPSDDLKTWRFTIAEGAAFHDGSPVTADDVVWSLRRLRNTPAGPGRLPGIKAENITADGKETVVLVSDDANAELPLLTRLSTFVLKKDTADKEVAKAPGTGPFKLDWYRNGNARLLRNDKWHGGQVHLDAIEVTMFESPQAMANALLGGQIDVASNVGAVAARTAASRKDIQLVRRPDDMAMPIVMRTADGPFADVKVREAMKLVVDREAMVKQVLSGYGTVANDILGTGDPAYAKDIPQRRRDLAKAKKLLEEAKFDFSKTYELITTEDIPGLAESATLFANQAREADVKIKVVKQESGAFYDKTWLKGELYTNYWGTNDSVVFFASKTMVTGAGQNEAGWSDSQFDGTYRKVIGTADKKARAAALRELQQIEHEKSGYLLWGMADGIDLAGSKVRNLPKLPGYGRVQFENVWLAR</sequence>
<keyword evidence="3" id="KW-0813">Transport</keyword>
<organism evidence="6 7">
    <name type="scientific">Streptomyces hiroshimensis</name>
    <dbReference type="NCBI Taxonomy" id="66424"/>
    <lineage>
        <taxon>Bacteria</taxon>
        <taxon>Bacillati</taxon>
        <taxon>Actinomycetota</taxon>
        <taxon>Actinomycetes</taxon>
        <taxon>Kitasatosporales</taxon>
        <taxon>Streptomycetaceae</taxon>
        <taxon>Streptomyces</taxon>
    </lineage>
</organism>
<evidence type="ECO:0000256" key="4">
    <source>
        <dbReference type="ARBA" id="ARBA00022729"/>
    </source>
</evidence>
<dbReference type="PIRSF" id="PIRSF002741">
    <property type="entry name" value="MppA"/>
    <property type="match status" value="1"/>
</dbReference>
<evidence type="ECO:0000256" key="2">
    <source>
        <dbReference type="ARBA" id="ARBA00005695"/>
    </source>
</evidence>
<dbReference type="EMBL" id="BMUT01000001">
    <property type="protein sequence ID" value="GGX66478.1"/>
    <property type="molecule type" value="Genomic_DNA"/>
</dbReference>
<dbReference type="PROSITE" id="PS51257">
    <property type="entry name" value="PROKAR_LIPOPROTEIN"/>
    <property type="match status" value="1"/>
</dbReference>
<accession>A0ABQ2Y7I9</accession>
<protein>
    <submittedName>
        <fullName evidence="6">ABC transporter substrate-binding protein</fullName>
    </submittedName>
</protein>
<proteinExistence type="inferred from homology"/>
<dbReference type="Pfam" id="PF00496">
    <property type="entry name" value="SBP_bac_5"/>
    <property type="match status" value="1"/>
</dbReference>
<dbReference type="Gene3D" id="3.10.105.10">
    <property type="entry name" value="Dipeptide-binding Protein, Domain 3"/>
    <property type="match status" value="1"/>
</dbReference>
<dbReference type="PANTHER" id="PTHR30290">
    <property type="entry name" value="PERIPLASMIC BINDING COMPONENT OF ABC TRANSPORTER"/>
    <property type="match status" value="1"/>
</dbReference>
<dbReference type="Proteomes" id="UP000659223">
    <property type="component" value="Unassembled WGS sequence"/>
</dbReference>